<accession>A0A8S9UFC9</accession>
<comment type="caution">
    <text evidence="1">The sequence shown here is derived from an EMBL/GenBank/DDBJ whole genome shotgun (WGS) entry which is preliminary data.</text>
</comment>
<reference evidence="1" key="1">
    <citation type="submission" date="2020-03" db="EMBL/GenBank/DDBJ databases">
        <title>Hybrid Assembly of Korean Phytophthora infestans isolates.</title>
        <authorList>
            <person name="Prokchorchik M."/>
            <person name="Lee Y."/>
            <person name="Seo J."/>
            <person name="Cho J.-H."/>
            <person name="Park Y.-E."/>
            <person name="Jang D.-C."/>
            <person name="Im J.-S."/>
            <person name="Choi J.-G."/>
            <person name="Park H.-J."/>
            <person name="Lee G.-B."/>
            <person name="Lee Y.-G."/>
            <person name="Hong S.-Y."/>
            <person name="Cho K."/>
            <person name="Sohn K.H."/>
        </authorList>
    </citation>
    <scope>NUCLEOTIDE SEQUENCE</scope>
    <source>
        <strain evidence="1">KR_2_A2</strain>
    </source>
</reference>
<sequence>MWSTGRQLMTRCGGSQLHSERACIVTALRTLALDFGLLTFTWELDASGWMASCFSAQSTGPPQPRWNSPKALNAWNGCQKRVLPTYTSITKAESYYRLLMRYPERLRADR</sequence>
<proteinExistence type="predicted"/>
<evidence type="ECO:0000313" key="1">
    <source>
        <dbReference type="EMBL" id="KAF4139233.1"/>
    </source>
</evidence>
<organism evidence="1 2">
    <name type="scientific">Phytophthora infestans</name>
    <name type="common">Potato late blight agent</name>
    <name type="synonym">Botrytis infestans</name>
    <dbReference type="NCBI Taxonomy" id="4787"/>
    <lineage>
        <taxon>Eukaryota</taxon>
        <taxon>Sar</taxon>
        <taxon>Stramenopiles</taxon>
        <taxon>Oomycota</taxon>
        <taxon>Peronosporomycetes</taxon>
        <taxon>Peronosporales</taxon>
        <taxon>Peronosporaceae</taxon>
        <taxon>Phytophthora</taxon>
    </lineage>
</organism>
<dbReference type="EMBL" id="JAACNO010001560">
    <property type="protein sequence ID" value="KAF4139233.1"/>
    <property type="molecule type" value="Genomic_DNA"/>
</dbReference>
<dbReference type="AlphaFoldDB" id="A0A8S9UFC9"/>
<evidence type="ECO:0000313" key="2">
    <source>
        <dbReference type="Proteomes" id="UP000704712"/>
    </source>
</evidence>
<protein>
    <submittedName>
        <fullName evidence="1">Uncharacterized protein</fullName>
    </submittedName>
</protein>
<name>A0A8S9UFC9_PHYIN</name>
<gene>
    <name evidence="1" type="ORF">GN958_ATG11593</name>
</gene>
<dbReference type="Proteomes" id="UP000704712">
    <property type="component" value="Unassembled WGS sequence"/>
</dbReference>